<dbReference type="InterPro" id="IPR036388">
    <property type="entry name" value="WH-like_DNA-bd_sf"/>
</dbReference>
<feature type="domain" description="OmpR/PhoB-type" evidence="11">
    <location>
        <begin position="130"/>
        <end position="229"/>
    </location>
</feature>
<name>A0A6V8NG09_9BACT</name>
<feature type="DNA-binding region" description="OmpR/PhoB-type" evidence="9">
    <location>
        <begin position="130"/>
        <end position="229"/>
    </location>
</feature>
<evidence type="ECO:0000259" key="10">
    <source>
        <dbReference type="PROSITE" id="PS50110"/>
    </source>
</evidence>
<dbReference type="Proteomes" id="UP000587586">
    <property type="component" value="Unassembled WGS sequence"/>
</dbReference>
<dbReference type="PANTHER" id="PTHR48111">
    <property type="entry name" value="REGULATOR OF RPOS"/>
    <property type="match status" value="1"/>
</dbReference>
<organism evidence="12 13">
    <name type="scientific">Geomonas limicola</name>
    <dbReference type="NCBI Taxonomy" id="2740186"/>
    <lineage>
        <taxon>Bacteria</taxon>
        <taxon>Pseudomonadati</taxon>
        <taxon>Thermodesulfobacteriota</taxon>
        <taxon>Desulfuromonadia</taxon>
        <taxon>Geobacterales</taxon>
        <taxon>Geobacteraceae</taxon>
        <taxon>Geomonas</taxon>
    </lineage>
</organism>
<dbReference type="Gene3D" id="3.40.50.2300">
    <property type="match status" value="1"/>
</dbReference>
<dbReference type="Gene3D" id="1.10.10.10">
    <property type="entry name" value="Winged helix-like DNA-binding domain superfamily/Winged helix DNA-binding domain"/>
    <property type="match status" value="1"/>
</dbReference>
<keyword evidence="7" id="KW-0804">Transcription</keyword>
<dbReference type="SUPFAM" id="SSF46894">
    <property type="entry name" value="C-terminal effector domain of the bipartite response regulators"/>
    <property type="match status" value="1"/>
</dbReference>
<dbReference type="SMART" id="SM00448">
    <property type="entry name" value="REC"/>
    <property type="match status" value="1"/>
</dbReference>
<reference evidence="13" key="1">
    <citation type="submission" date="2020-06" db="EMBL/GenBank/DDBJ databases">
        <title>Draft genomic sequecing of Geomonas sp. Red745.</title>
        <authorList>
            <person name="Itoh H."/>
            <person name="Xu Z.X."/>
            <person name="Ushijima N."/>
            <person name="Masuda Y."/>
            <person name="Shiratori Y."/>
            <person name="Senoo K."/>
        </authorList>
    </citation>
    <scope>NUCLEOTIDE SEQUENCE [LARGE SCALE GENOMIC DNA]</scope>
    <source>
        <strain evidence="13">Red745</strain>
    </source>
</reference>
<dbReference type="InterPro" id="IPR039420">
    <property type="entry name" value="WalR-like"/>
</dbReference>
<evidence type="ECO:0000256" key="8">
    <source>
        <dbReference type="PROSITE-ProRule" id="PRU00169"/>
    </source>
</evidence>
<dbReference type="PROSITE" id="PS51755">
    <property type="entry name" value="OMPR_PHOB"/>
    <property type="match status" value="1"/>
</dbReference>
<dbReference type="GO" id="GO:0000156">
    <property type="term" value="F:phosphorelay response regulator activity"/>
    <property type="evidence" value="ECO:0007669"/>
    <property type="project" value="TreeGrafter"/>
</dbReference>
<evidence type="ECO:0000256" key="7">
    <source>
        <dbReference type="ARBA" id="ARBA00023163"/>
    </source>
</evidence>
<dbReference type="GO" id="GO:0006355">
    <property type="term" value="P:regulation of DNA-templated transcription"/>
    <property type="evidence" value="ECO:0007669"/>
    <property type="project" value="InterPro"/>
</dbReference>
<dbReference type="Pfam" id="PF00486">
    <property type="entry name" value="Trans_reg_C"/>
    <property type="match status" value="1"/>
</dbReference>
<dbReference type="RefSeq" id="WP_183362496.1">
    <property type="nucleotide sequence ID" value="NZ_BLXZ01000007.1"/>
</dbReference>
<feature type="modified residue" description="4-aspartylphosphate" evidence="8">
    <location>
        <position position="53"/>
    </location>
</feature>
<dbReference type="SMART" id="SM00862">
    <property type="entry name" value="Trans_reg_C"/>
    <property type="match status" value="1"/>
</dbReference>
<dbReference type="InterPro" id="IPR001789">
    <property type="entry name" value="Sig_transdc_resp-reg_receiver"/>
</dbReference>
<evidence type="ECO:0000256" key="4">
    <source>
        <dbReference type="ARBA" id="ARBA00023012"/>
    </source>
</evidence>
<dbReference type="EMBL" id="BLXZ01000007">
    <property type="protein sequence ID" value="GFO69919.1"/>
    <property type="molecule type" value="Genomic_DNA"/>
</dbReference>
<dbReference type="Pfam" id="PF00072">
    <property type="entry name" value="Response_reg"/>
    <property type="match status" value="1"/>
</dbReference>
<dbReference type="InterPro" id="IPR058124">
    <property type="entry name" value="CpxR-like_REC"/>
</dbReference>
<protein>
    <submittedName>
        <fullName evidence="12">DNA-binding response regulator</fullName>
    </submittedName>
</protein>
<evidence type="ECO:0000256" key="2">
    <source>
        <dbReference type="ARBA" id="ARBA00022490"/>
    </source>
</evidence>
<dbReference type="CDD" id="cd17623">
    <property type="entry name" value="REC_OmpR_CpxR"/>
    <property type="match status" value="1"/>
</dbReference>
<dbReference type="InterPro" id="IPR001867">
    <property type="entry name" value="OmpR/PhoB-type_DNA-bd"/>
</dbReference>
<dbReference type="CDD" id="cd00383">
    <property type="entry name" value="trans_reg_C"/>
    <property type="match status" value="1"/>
</dbReference>
<dbReference type="Gene3D" id="6.10.250.690">
    <property type="match status" value="1"/>
</dbReference>
<evidence type="ECO:0000313" key="13">
    <source>
        <dbReference type="Proteomes" id="UP000587586"/>
    </source>
</evidence>
<evidence type="ECO:0000259" key="11">
    <source>
        <dbReference type="PROSITE" id="PS51755"/>
    </source>
</evidence>
<gene>
    <name evidence="12" type="primary">cpxR_2</name>
    <name evidence="12" type="ORF">GMLC_34980</name>
</gene>
<proteinExistence type="predicted"/>
<dbReference type="GO" id="GO:0032993">
    <property type="term" value="C:protein-DNA complex"/>
    <property type="evidence" value="ECO:0007669"/>
    <property type="project" value="TreeGrafter"/>
</dbReference>
<sequence>MQKKILIIDDDTGLCELLSSYLATEGFGVDSVNDGAEGAQRALTGDYSMAVLDVMLPSLNGFEVLRRIRQGSEMPVLMLTARGEEVDRIVGLEMGADDYLPKPFNPRELVARLRAIQRRSLAQPAGETRLNILEVGDVTLDLGMRTVVCSGKTVELTSIEFSVCEALLRQAGTVLSREDLTRQALGREFGSFDRSIDVHVSSLRRKLGPGVGGNDRIKSIRGIGYLYGFSAAERHRNL</sequence>
<dbReference type="GO" id="GO:0000976">
    <property type="term" value="F:transcription cis-regulatory region binding"/>
    <property type="evidence" value="ECO:0007669"/>
    <property type="project" value="TreeGrafter"/>
</dbReference>
<keyword evidence="4" id="KW-0902">Two-component regulatory system</keyword>
<dbReference type="InterPro" id="IPR011006">
    <property type="entry name" value="CheY-like_superfamily"/>
</dbReference>
<dbReference type="PROSITE" id="PS50110">
    <property type="entry name" value="RESPONSE_REGULATORY"/>
    <property type="match status" value="1"/>
</dbReference>
<dbReference type="PANTHER" id="PTHR48111:SF39">
    <property type="entry name" value="TRANSCRIPTIONAL REGULATORY PROTEIN CPXR"/>
    <property type="match status" value="1"/>
</dbReference>
<dbReference type="SUPFAM" id="SSF52172">
    <property type="entry name" value="CheY-like"/>
    <property type="match status" value="1"/>
</dbReference>
<evidence type="ECO:0000256" key="9">
    <source>
        <dbReference type="PROSITE-ProRule" id="PRU01091"/>
    </source>
</evidence>
<keyword evidence="2" id="KW-0963">Cytoplasm</keyword>
<evidence type="ECO:0000256" key="1">
    <source>
        <dbReference type="ARBA" id="ARBA00004496"/>
    </source>
</evidence>
<keyword evidence="13" id="KW-1185">Reference proteome</keyword>
<evidence type="ECO:0000256" key="3">
    <source>
        <dbReference type="ARBA" id="ARBA00022553"/>
    </source>
</evidence>
<comment type="caution">
    <text evidence="12">The sequence shown here is derived from an EMBL/GenBank/DDBJ whole genome shotgun (WGS) entry which is preliminary data.</text>
</comment>
<dbReference type="GO" id="GO:0005829">
    <property type="term" value="C:cytosol"/>
    <property type="evidence" value="ECO:0007669"/>
    <property type="project" value="TreeGrafter"/>
</dbReference>
<evidence type="ECO:0000313" key="12">
    <source>
        <dbReference type="EMBL" id="GFO69919.1"/>
    </source>
</evidence>
<evidence type="ECO:0000256" key="5">
    <source>
        <dbReference type="ARBA" id="ARBA00023015"/>
    </source>
</evidence>
<keyword evidence="6 9" id="KW-0238">DNA-binding</keyword>
<dbReference type="AlphaFoldDB" id="A0A6V8NG09"/>
<dbReference type="InterPro" id="IPR016032">
    <property type="entry name" value="Sig_transdc_resp-reg_C-effctor"/>
</dbReference>
<comment type="subcellular location">
    <subcellularLocation>
        <location evidence="1">Cytoplasm</location>
    </subcellularLocation>
</comment>
<feature type="domain" description="Response regulatory" evidence="10">
    <location>
        <begin position="4"/>
        <end position="117"/>
    </location>
</feature>
<keyword evidence="5" id="KW-0805">Transcription regulation</keyword>
<accession>A0A6V8NG09</accession>
<evidence type="ECO:0000256" key="6">
    <source>
        <dbReference type="ARBA" id="ARBA00023125"/>
    </source>
</evidence>
<dbReference type="FunFam" id="3.40.50.2300:FF:000001">
    <property type="entry name" value="DNA-binding response regulator PhoB"/>
    <property type="match status" value="1"/>
</dbReference>
<keyword evidence="3 8" id="KW-0597">Phosphoprotein</keyword>